<evidence type="ECO:0000259" key="5">
    <source>
        <dbReference type="PROSITE" id="PS51000"/>
    </source>
</evidence>
<keyword evidence="2 6" id="KW-0238">DNA-binding</keyword>
<gene>
    <name evidence="6" type="ORF">P9989_15195</name>
</gene>
<dbReference type="InterPro" id="IPR036390">
    <property type="entry name" value="WH_DNA-bd_sf"/>
</dbReference>
<dbReference type="GO" id="GO:0003677">
    <property type="term" value="F:DNA binding"/>
    <property type="evidence" value="ECO:0007669"/>
    <property type="project" value="UniProtKB-KW"/>
</dbReference>
<keyword evidence="1" id="KW-0805">Transcription regulation</keyword>
<dbReference type="SUPFAM" id="SSF100950">
    <property type="entry name" value="NagB/RpiA/CoA transferase-like"/>
    <property type="match status" value="1"/>
</dbReference>
<dbReference type="RefSeq" id="WP_283075713.1">
    <property type="nucleotide sequence ID" value="NZ_CP121671.1"/>
</dbReference>
<evidence type="ECO:0000256" key="4">
    <source>
        <dbReference type="SAM" id="MobiDB-lite"/>
    </source>
</evidence>
<feature type="region of interest" description="Disordered" evidence="4">
    <location>
        <begin position="54"/>
        <end position="76"/>
    </location>
</feature>
<feature type="domain" description="HTH deoR-type" evidence="5">
    <location>
        <begin position="3"/>
        <end position="58"/>
    </location>
</feature>
<accession>A0ABY8IY79</accession>
<dbReference type="SMART" id="SM01134">
    <property type="entry name" value="DeoRC"/>
    <property type="match status" value="1"/>
</dbReference>
<organism evidence="6 7">
    <name type="scientific">Halobacillus naozhouensis</name>
    <dbReference type="NCBI Taxonomy" id="554880"/>
    <lineage>
        <taxon>Bacteria</taxon>
        <taxon>Bacillati</taxon>
        <taxon>Bacillota</taxon>
        <taxon>Bacilli</taxon>
        <taxon>Bacillales</taxon>
        <taxon>Bacillaceae</taxon>
        <taxon>Halobacillus</taxon>
    </lineage>
</organism>
<name>A0ABY8IY79_9BACI</name>
<evidence type="ECO:0000313" key="7">
    <source>
        <dbReference type="Proteomes" id="UP001221597"/>
    </source>
</evidence>
<dbReference type="PANTHER" id="PTHR30363:SF56">
    <property type="entry name" value="TRANSCRIPTIONAL REGULATOR, DEOR FAMILY"/>
    <property type="match status" value="1"/>
</dbReference>
<dbReference type="InterPro" id="IPR001034">
    <property type="entry name" value="DeoR_HTH"/>
</dbReference>
<dbReference type="InterPro" id="IPR018356">
    <property type="entry name" value="Tscrpt_reg_HTH_DeoR_CS"/>
</dbReference>
<dbReference type="InterPro" id="IPR036388">
    <property type="entry name" value="WH-like_DNA-bd_sf"/>
</dbReference>
<dbReference type="PRINTS" id="PR00037">
    <property type="entry name" value="HTHLACR"/>
</dbReference>
<dbReference type="InterPro" id="IPR014036">
    <property type="entry name" value="DeoR-like_C"/>
</dbReference>
<evidence type="ECO:0000256" key="1">
    <source>
        <dbReference type="ARBA" id="ARBA00023015"/>
    </source>
</evidence>
<feature type="compositionally biased region" description="Basic and acidic residues" evidence="4">
    <location>
        <begin position="66"/>
        <end position="76"/>
    </location>
</feature>
<dbReference type="EMBL" id="CP121671">
    <property type="protein sequence ID" value="WFT73706.1"/>
    <property type="molecule type" value="Genomic_DNA"/>
</dbReference>
<dbReference type="Pfam" id="PF00455">
    <property type="entry name" value="DeoRC"/>
    <property type="match status" value="1"/>
</dbReference>
<dbReference type="InterPro" id="IPR050313">
    <property type="entry name" value="Carb_Metab_HTH_regulators"/>
</dbReference>
<keyword evidence="3" id="KW-0804">Transcription</keyword>
<dbReference type="Gene3D" id="3.40.50.1360">
    <property type="match status" value="1"/>
</dbReference>
<evidence type="ECO:0000256" key="2">
    <source>
        <dbReference type="ARBA" id="ARBA00023125"/>
    </source>
</evidence>
<evidence type="ECO:0000256" key="3">
    <source>
        <dbReference type="ARBA" id="ARBA00023163"/>
    </source>
</evidence>
<sequence>MLTPERHQLILELIQEHHTVTIKQLVEHTTSSESTIRRDLDQLEQLGKLKRVHGGASLRQAASEEPTLREKTTKNHQEKVSIAAMAASMVRNGECIFIDAGSTTYEMIPHLSDKNITVVTNGLNHLNALTSHSIPTYVLGGFVKQRTRAVVGTMALKNLEQYRYDQCFLGVNGLTLEDGFTTPDPEEAAIKRTALSLSQKRFVLADHSKFEEVAFSQIADLREASIITNYQGALSASYKEKTSLKVVTP</sequence>
<dbReference type="Gene3D" id="1.10.10.10">
    <property type="entry name" value="Winged helix-like DNA-binding domain superfamily/Winged helix DNA-binding domain"/>
    <property type="match status" value="1"/>
</dbReference>
<dbReference type="InterPro" id="IPR037171">
    <property type="entry name" value="NagB/RpiA_transferase-like"/>
</dbReference>
<dbReference type="Proteomes" id="UP001221597">
    <property type="component" value="Chromosome"/>
</dbReference>
<dbReference type="Pfam" id="PF08220">
    <property type="entry name" value="HTH_DeoR"/>
    <property type="match status" value="1"/>
</dbReference>
<dbReference type="PROSITE" id="PS00894">
    <property type="entry name" value="HTH_DEOR_1"/>
    <property type="match status" value="1"/>
</dbReference>
<evidence type="ECO:0000313" key="6">
    <source>
        <dbReference type="EMBL" id="WFT73706.1"/>
    </source>
</evidence>
<protein>
    <submittedName>
        <fullName evidence="6">DeoR/GlpR family DNA-binding transcription regulator</fullName>
    </submittedName>
</protein>
<dbReference type="SUPFAM" id="SSF46785">
    <property type="entry name" value="Winged helix' DNA-binding domain"/>
    <property type="match status" value="1"/>
</dbReference>
<dbReference type="SMART" id="SM00420">
    <property type="entry name" value="HTH_DEOR"/>
    <property type="match status" value="1"/>
</dbReference>
<dbReference type="PROSITE" id="PS51000">
    <property type="entry name" value="HTH_DEOR_2"/>
    <property type="match status" value="1"/>
</dbReference>
<reference evidence="6 7" key="1">
    <citation type="submission" date="2023-04" db="EMBL/GenBank/DDBJ databases">
        <title>Genome sequence of Halobacillus naozhouensis KACC 21980.</title>
        <authorList>
            <person name="Kim S."/>
            <person name="Heo J."/>
            <person name="Kwon S.-W."/>
        </authorList>
    </citation>
    <scope>NUCLEOTIDE SEQUENCE [LARGE SCALE GENOMIC DNA]</scope>
    <source>
        <strain evidence="6 7">KCTC 13234</strain>
    </source>
</reference>
<keyword evidence="7" id="KW-1185">Reference proteome</keyword>
<proteinExistence type="predicted"/>
<dbReference type="PANTHER" id="PTHR30363">
    <property type="entry name" value="HTH-TYPE TRANSCRIPTIONAL REGULATOR SRLR-RELATED"/>
    <property type="match status" value="1"/>
</dbReference>